<evidence type="ECO:0000313" key="2">
    <source>
        <dbReference type="EMBL" id="KAL0189860.1"/>
    </source>
</evidence>
<feature type="non-terminal residue" evidence="2">
    <location>
        <position position="60"/>
    </location>
</feature>
<dbReference type="AlphaFoldDB" id="A0ABD0QVY4"/>
<accession>A0ABD0QVY4</accession>
<evidence type="ECO:0000256" key="1">
    <source>
        <dbReference type="SAM" id="MobiDB-lite"/>
    </source>
</evidence>
<gene>
    <name evidence="2" type="ORF">M9458_016959</name>
</gene>
<protein>
    <submittedName>
        <fullName evidence="2">Uncharacterized protein</fullName>
    </submittedName>
</protein>
<dbReference type="Proteomes" id="UP001529510">
    <property type="component" value="Unassembled WGS sequence"/>
</dbReference>
<reference evidence="2 3" key="1">
    <citation type="submission" date="2024-05" db="EMBL/GenBank/DDBJ databases">
        <title>Genome sequencing and assembly of Indian major carp, Cirrhinus mrigala (Hamilton, 1822).</title>
        <authorList>
            <person name="Mohindra V."/>
            <person name="Chowdhury L.M."/>
            <person name="Lal K."/>
            <person name="Jena J.K."/>
        </authorList>
    </citation>
    <scope>NUCLEOTIDE SEQUENCE [LARGE SCALE GENOMIC DNA]</scope>
    <source>
        <strain evidence="2">CM1030</strain>
        <tissue evidence="2">Blood</tissue>
    </source>
</reference>
<dbReference type="EMBL" id="JAMKFB020000007">
    <property type="protein sequence ID" value="KAL0189860.1"/>
    <property type="molecule type" value="Genomic_DNA"/>
</dbReference>
<comment type="caution">
    <text evidence="2">The sequence shown here is derived from an EMBL/GenBank/DDBJ whole genome shotgun (WGS) entry which is preliminary data.</text>
</comment>
<feature type="region of interest" description="Disordered" evidence="1">
    <location>
        <begin position="40"/>
        <end position="60"/>
    </location>
</feature>
<keyword evidence="3" id="KW-1185">Reference proteome</keyword>
<organism evidence="2 3">
    <name type="scientific">Cirrhinus mrigala</name>
    <name type="common">Mrigala</name>
    <dbReference type="NCBI Taxonomy" id="683832"/>
    <lineage>
        <taxon>Eukaryota</taxon>
        <taxon>Metazoa</taxon>
        <taxon>Chordata</taxon>
        <taxon>Craniata</taxon>
        <taxon>Vertebrata</taxon>
        <taxon>Euteleostomi</taxon>
        <taxon>Actinopterygii</taxon>
        <taxon>Neopterygii</taxon>
        <taxon>Teleostei</taxon>
        <taxon>Ostariophysi</taxon>
        <taxon>Cypriniformes</taxon>
        <taxon>Cyprinidae</taxon>
        <taxon>Labeoninae</taxon>
        <taxon>Labeonini</taxon>
        <taxon>Cirrhinus</taxon>
    </lineage>
</organism>
<sequence>MSGDSHHSRRRRYPKMYMVASDHKVQDYLEGTIRLQRGQLCHQQEGGGHRSSRGDHLWVK</sequence>
<evidence type="ECO:0000313" key="3">
    <source>
        <dbReference type="Proteomes" id="UP001529510"/>
    </source>
</evidence>
<proteinExistence type="predicted"/>
<name>A0ABD0QVY4_CIRMR</name>